<dbReference type="CDD" id="cd03255">
    <property type="entry name" value="ABC_MJ0796_LolCDE_FtsE"/>
    <property type="match status" value="1"/>
</dbReference>
<dbReference type="InterPro" id="IPR003593">
    <property type="entry name" value="AAA+_ATPase"/>
</dbReference>
<dbReference type="Gene3D" id="3.40.50.300">
    <property type="entry name" value="P-loop containing nucleotide triphosphate hydrolases"/>
    <property type="match status" value="1"/>
</dbReference>
<name>A0A382JHA9_9ZZZZ</name>
<accession>A0A382JHA9</accession>
<dbReference type="InterPro" id="IPR027417">
    <property type="entry name" value="P-loop_NTPase"/>
</dbReference>
<evidence type="ECO:0000259" key="5">
    <source>
        <dbReference type="PROSITE" id="PS50893"/>
    </source>
</evidence>
<dbReference type="EMBL" id="UINC01074488">
    <property type="protein sequence ID" value="SVC11724.1"/>
    <property type="molecule type" value="Genomic_DNA"/>
</dbReference>
<dbReference type="GO" id="GO:0016887">
    <property type="term" value="F:ATP hydrolysis activity"/>
    <property type="evidence" value="ECO:0007669"/>
    <property type="project" value="InterPro"/>
</dbReference>
<dbReference type="PANTHER" id="PTHR24220:SF689">
    <property type="entry name" value="LIPOPROTEIN-RELEASING SYSTEM ATP-BINDING PROTEIN LOLD"/>
    <property type="match status" value="1"/>
</dbReference>
<dbReference type="GO" id="GO:0005886">
    <property type="term" value="C:plasma membrane"/>
    <property type="evidence" value="ECO:0007669"/>
    <property type="project" value="TreeGrafter"/>
</dbReference>
<evidence type="ECO:0000256" key="4">
    <source>
        <dbReference type="ARBA" id="ARBA00022840"/>
    </source>
</evidence>
<sequence>MGEIILEVKDLFKSFSNGEKNLQVLSGFSLQVEAGKINTIMGQSGSGKSTAMNIMGTLDSPDSGEVIIDGNDIKYMTDEALSEFRNRKLGFVFQFHHLLPEFTALENILMPLWIGNNSESMENNALMMLEKVGLLERKDHFPSQLSGGERSRVAVLRALINNPRLILADEPTGNLDQKNALKLIDLLLEINRDFQQAIVLTTHNPEVAAIGHGQFTLENGNLSERS</sequence>
<feature type="domain" description="ABC transporter" evidence="5">
    <location>
        <begin position="6"/>
        <end position="226"/>
    </location>
</feature>
<evidence type="ECO:0000313" key="6">
    <source>
        <dbReference type="EMBL" id="SVC11724.1"/>
    </source>
</evidence>
<dbReference type="GO" id="GO:0022857">
    <property type="term" value="F:transmembrane transporter activity"/>
    <property type="evidence" value="ECO:0007669"/>
    <property type="project" value="TreeGrafter"/>
</dbReference>
<dbReference type="InterPro" id="IPR017871">
    <property type="entry name" value="ABC_transporter-like_CS"/>
</dbReference>
<reference evidence="6" key="1">
    <citation type="submission" date="2018-05" db="EMBL/GenBank/DDBJ databases">
        <authorList>
            <person name="Lanie J.A."/>
            <person name="Ng W.-L."/>
            <person name="Kazmierczak K.M."/>
            <person name="Andrzejewski T.M."/>
            <person name="Davidsen T.M."/>
            <person name="Wayne K.J."/>
            <person name="Tettelin H."/>
            <person name="Glass J.I."/>
            <person name="Rusch D."/>
            <person name="Podicherti R."/>
            <person name="Tsui H.-C.T."/>
            <person name="Winkler M.E."/>
        </authorList>
    </citation>
    <scope>NUCLEOTIDE SEQUENCE</scope>
</reference>
<dbReference type="InterPro" id="IPR015854">
    <property type="entry name" value="ABC_transpr_LolD-like"/>
</dbReference>
<dbReference type="SUPFAM" id="SSF52540">
    <property type="entry name" value="P-loop containing nucleoside triphosphate hydrolases"/>
    <property type="match status" value="1"/>
</dbReference>
<gene>
    <name evidence="6" type="ORF">METZ01_LOCUS264578</name>
</gene>
<keyword evidence="2" id="KW-0813">Transport</keyword>
<evidence type="ECO:0000256" key="1">
    <source>
        <dbReference type="ARBA" id="ARBA00005417"/>
    </source>
</evidence>
<keyword evidence="4" id="KW-0067">ATP-binding</keyword>
<dbReference type="PANTHER" id="PTHR24220">
    <property type="entry name" value="IMPORT ATP-BINDING PROTEIN"/>
    <property type="match status" value="1"/>
</dbReference>
<dbReference type="SMART" id="SM00382">
    <property type="entry name" value="AAA"/>
    <property type="match status" value="1"/>
</dbReference>
<dbReference type="PROSITE" id="PS50893">
    <property type="entry name" value="ABC_TRANSPORTER_2"/>
    <property type="match status" value="1"/>
</dbReference>
<evidence type="ECO:0000256" key="3">
    <source>
        <dbReference type="ARBA" id="ARBA00022741"/>
    </source>
</evidence>
<proteinExistence type="inferred from homology"/>
<evidence type="ECO:0000256" key="2">
    <source>
        <dbReference type="ARBA" id="ARBA00022448"/>
    </source>
</evidence>
<keyword evidence="3" id="KW-0547">Nucleotide-binding</keyword>
<dbReference type="InterPro" id="IPR017911">
    <property type="entry name" value="MacB-like_ATP-bd"/>
</dbReference>
<dbReference type="InterPro" id="IPR003439">
    <property type="entry name" value="ABC_transporter-like_ATP-bd"/>
</dbReference>
<dbReference type="GO" id="GO:0098796">
    <property type="term" value="C:membrane protein complex"/>
    <property type="evidence" value="ECO:0007669"/>
    <property type="project" value="UniProtKB-ARBA"/>
</dbReference>
<dbReference type="AlphaFoldDB" id="A0A382JHA9"/>
<dbReference type="FunFam" id="3.40.50.300:FF:000032">
    <property type="entry name" value="Export ABC transporter ATP-binding protein"/>
    <property type="match status" value="1"/>
</dbReference>
<dbReference type="Pfam" id="PF00005">
    <property type="entry name" value="ABC_tran"/>
    <property type="match status" value="1"/>
</dbReference>
<protein>
    <recommendedName>
        <fullName evidence="5">ABC transporter domain-containing protein</fullName>
    </recommendedName>
</protein>
<organism evidence="6">
    <name type="scientific">marine metagenome</name>
    <dbReference type="NCBI Taxonomy" id="408172"/>
    <lineage>
        <taxon>unclassified sequences</taxon>
        <taxon>metagenomes</taxon>
        <taxon>ecological metagenomes</taxon>
    </lineage>
</organism>
<comment type="similarity">
    <text evidence="1">Belongs to the ABC transporter superfamily.</text>
</comment>
<dbReference type="PROSITE" id="PS00211">
    <property type="entry name" value="ABC_TRANSPORTER_1"/>
    <property type="match status" value="1"/>
</dbReference>
<dbReference type="GO" id="GO:0005524">
    <property type="term" value="F:ATP binding"/>
    <property type="evidence" value="ECO:0007669"/>
    <property type="project" value="UniProtKB-KW"/>
</dbReference>